<dbReference type="AlphaFoldDB" id="A0A068TGP4"/>
<name>A0A068TGP4_NEOGA</name>
<organism evidence="1 2">
    <name type="scientific">Neorhizobium galegae bv. officinalis bv. officinalis str. HAMBI 1141</name>
    <dbReference type="NCBI Taxonomy" id="1028801"/>
    <lineage>
        <taxon>Bacteria</taxon>
        <taxon>Pseudomonadati</taxon>
        <taxon>Pseudomonadota</taxon>
        <taxon>Alphaproteobacteria</taxon>
        <taxon>Hyphomicrobiales</taxon>
        <taxon>Rhizobiaceae</taxon>
        <taxon>Rhizobium/Agrobacterium group</taxon>
        <taxon>Neorhizobium</taxon>
    </lineage>
</organism>
<dbReference type="Proteomes" id="UP000028186">
    <property type="component" value="Chromosome I"/>
</dbReference>
<protein>
    <submittedName>
        <fullName evidence="1">Uncharacterized protein</fullName>
    </submittedName>
</protein>
<evidence type="ECO:0000313" key="1">
    <source>
        <dbReference type="EMBL" id="CDN56635.1"/>
    </source>
</evidence>
<accession>A0A068TGP4</accession>
<dbReference type="PATRIC" id="fig|1028801.3.peg.4391"/>
<proteinExistence type="predicted"/>
<dbReference type="eggNOG" id="ENOG503135X">
    <property type="taxonomic scope" value="Bacteria"/>
</dbReference>
<dbReference type="EMBL" id="HG938355">
    <property type="protein sequence ID" value="CDN56635.1"/>
    <property type="molecule type" value="Genomic_DNA"/>
</dbReference>
<dbReference type="HOGENOM" id="CLU_2181056_0_0_5"/>
<reference evidence="2" key="1">
    <citation type="journal article" date="2014" name="BMC Genomics">
        <title>Genome sequencing of two Neorhizobium galegae strains reveals a noeT gene responsible for the unusual acetylation of the nodulation factors.</title>
        <authorList>
            <person name="Osterman J."/>
            <person name="Marsh J."/>
            <person name="Laine P.K."/>
            <person name="Zeng Z."/>
            <person name="Alatalo E."/>
            <person name="Sullivan J.T."/>
            <person name="Young J.P."/>
            <person name="Thomas-Oates J."/>
            <person name="Paulin L."/>
            <person name="Lindstrom K."/>
        </authorList>
    </citation>
    <scope>NUCLEOTIDE SEQUENCE [LARGE SCALE GENOMIC DNA]</scope>
    <source>
        <strain evidence="2">HAMBI 1141</strain>
    </source>
</reference>
<dbReference type="RefSeq" id="WP_038548119.1">
    <property type="nucleotide sequence ID" value="NZ_HG938355.1"/>
</dbReference>
<dbReference type="KEGG" id="ngl:RG1141_CH43220"/>
<gene>
    <name evidence="1" type="ORF">RG1141_CH43220</name>
</gene>
<sequence>MGANVVKSVAFVVPIAGLALLMAMGEPTEDETCPGSLAFEKSRQLVEERPDVVDVAWSDFRWIADCRFAIGGYADINTDKGLDRKDFQLVVAFDPKLHRWQQVSFSTSQ</sequence>
<evidence type="ECO:0000313" key="2">
    <source>
        <dbReference type="Proteomes" id="UP000028186"/>
    </source>
</evidence>